<dbReference type="Proteomes" id="UP000276215">
    <property type="component" value="Unassembled WGS sequence"/>
</dbReference>
<feature type="compositionally biased region" description="Low complexity" evidence="1">
    <location>
        <begin position="236"/>
        <end position="250"/>
    </location>
</feature>
<feature type="region of interest" description="Disordered" evidence="1">
    <location>
        <begin position="1"/>
        <end position="35"/>
    </location>
</feature>
<keyword evidence="3" id="KW-1185">Reference proteome</keyword>
<accession>A0A3N4JY52</accession>
<name>A0A3N4JY52_9PEZI</name>
<dbReference type="EMBL" id="ML120364">
    <property type="protein sequence ID" value="RPB03157.1"/>
    <property type="molecule type" value="Genomic_DNA"/>
</dbReference>
<feature type="compositionally biased region" description="Basic and acidic residues" evidence="1">
    <location>
        <begin position="206"/>
        <end position="217"/>
    </location>
</feature>
<protein>
    <submittedName>
        <fullName evidence="2">Uncharacterized protein</fullName>
    </submittedName>
</protein>
<feature type="compositionally biased region" description="Basic and acidic residues" evidence="1">
    <location>
        <begin position="139"/>
        <end position="148"/>
    </location>
</feature>
<feature type="compositionally biased region" description="Basic residues" evidence="1">
    <location>
        <begin position="361"/>
        <end position="373"/>
    </location>
</feature>
<feature type="compositionally biased region" description="Acidic residues" evidence="1">
    <location>
        <begin position="185"/>
        <end position="205"/>
    </location>
</feature>
<feature type="region of interest" description="Disordered" evidence="1">
    <location>
        <begin position="103"/>
        <end position="156"/>
    </location>
</feature>
<feature type="compositionally biased region" description="Acidic residues" evidence="1">
    <location>
        <begin position="113"/>
        <end position="138"/>
    </location>
</feature>
<sequence>MENNSTRSTPHYSSSSSDSEPPSSPSPSNNYLKPKGRIHIRNGLEMYNLFAGRPLEEKPVLPKLTRRFNALVKKEVGRGEVIEEMENIIGEVRVRLCFIEHEGGDVDPAGEVTEVDEEEEEEDDTDEEDGGEEDYDDDQEKRHLRDLGDAINVMEDEEQVRDQMILDLQEWVEGLLGRATGLKPEDEEVDTGPDGDDDGDGDDSNDGYHGDGEKSDTGSDISHPPTEEASTPHSPPSGNDNSGGSAPNDDTNGHDHAPDNDDDIESILSDIDPGIFVEFMHTAPAPPPPGLGDGVPLAPRIMPWRPCDPLHGGHHYFLSPDHGFIGGMLPREEDLEFEDEGIDEDEDEWEDRDEEREANCRKRKRKRKRKGGKRGSCSGRGGDASDGKKRRKGGK</sequence>
<evidence type="ECO:0000313" key="3">
    <source>
        <dbReference type="Proteomes" id="UP000276215"/>
    </source>
</evidence>
<reference evidence="2 3" key="1">
    <citation type="journal article" date="2018" name="Nat. Ecol. Evol.">
        <title>Pezizomycetes genomes reveal the molecular basis of ectomycorrhizal truffle lifestyle.</title>
        <authorList>
            <person name="Murat C."/>
            <person name="Payen T."/>
            <person name="Noel B."/>
            <person name="Kuo A."/>
            <person name="Morin E."/>
            <person name="Chen J."/>
            <person name="Kohler A."/>
            <person name="Krizsan K."/>
            <person name="Balestrini R."/>
            <person name="Da Silva C."/>
            <person name="Montanini B."/>
            <person name="Hainaut M."/>
            <person name="Levati E."/>
            <person name="Barry K.W."/>
            <person name="Belfiori B."/>
            <person name="Cichocki N."/>
            <person name="Clum A."/>
            <person name="Dockter R.B."/>
            <person name="Fauchery L."/>
            <person name="Guy J."/>
            <person name="Iotti M."/>
            <person name="Le Tacon F."/>
            <person name="Lindquist E.A."/>
            <person name="Lipzen A."/>
            <person name="Malagnac F."/>
            <person name="Mello A."/>
            <person name="Molinier V."/>
            <person name="Miyauchi S."/>
            <person name="Poulain J."/>
            <person name="Riccioni C."/>
            <person name="Rubini A."/>
            <person name="Sitrit Y."/>
            <person name="Splivallo R."/>
            <person name="Traeger S."/>
            <person name="Wang M."/>
            <person name="Zifcakova L."/>
            <person name="Wipf D."/>
            <person name="Zambonelli A."/>
            <person name="Paolocci F."/>
            <person name="Nowrousian M."/>
            <person name="Ottonello S."/>
            <person name="Baldrian P."/>
            <person name="Spatafora J.W."/>
            <person name="Henrissat B."/>
            <person name="Nagy L.G."/>
            <person name="Aury J.M."/>
            <person name="Wincker P."/>
            <person name="Grigoriev I.V."/>
            <person name="Bonfante P."/>
            <person name="Martin F.M."/>
        </authorList>
    </citation>
    <scope>NUCLEOTIDE SEQUENCE [LARGE SCALE GENOMIC DNA]</scope>
    <source>
        <strain evidence="2 3">120613-1</strain>
    </source>
</reference>
<gene>
    <name evidence="2" type="ORF">L873DRAFT_1787281</name>
</gene>
<evidence type="ECO:0000256" key="1">
    <source>
        <dbReference type="SAM" id="MobiDB-lite"/>
    </source>
</evidence>
<feature type="compositionally biased region" description="Low complexity" evidence="1">
    <location>
        <begin position="1"/>
        <end position="21"/>
    </location>
</feature>
<dbReference type="AlphaFoldDB" id="A0A3N4JY52"/>
<feature type="compositionally biased region" description="Acidic residues" evidence="1">
    <location>
        <begin position="333"/>
        <end position="354"/>
    </location>
</feature>
<feature type="region of interest" description="Disordered" evidence="1">
    <location>
        <begin position="328"/>
        <end position="395"/>
    </location>
</feature>
<feature type="region of interest" description="Disordered" evidence="1">
    <location>
        <begin position="178"/>
        <end position="270"/>
    </location>
</feature>
<evidence type="ECO:0000313" key="2">
    <source>
        <dbReference type="EMBL" id="RPB03157.1"/>
    </source>
</evidence>
<organism evidence="2 3">
    <name type="scientific">Choiromyces venosus 120613-1</name>
    <dbReference type="NCBI Taxonomy" id="1336337"/>
    <lineage>
        <taxon>Eukaryota</taxon>
        <taxon>Fungi</taxon>
        <taxon>Dikarya</taxon>
        <taxon>Ascomycota</taxon>
        <taxon>Pezizomycotina</taxon>
        <taxon>Pezizomycetes</taxon>
        <taxon>Pezizales</taxon>
        <taxon>Tuberaceae</taxon>
        <taxon>Choiromyces</taxon>
    </lineage>
</organism>
<proteinExistence type="predicted"/>